<dbReference type="PROSITE" id="PS51194">
    <property type="entry name" value="HELICASE_CTER"/>
    <property type="match status" value="1"/>
</dbReference>
<name>J4GAR5_9APHY</name>
<dbReference type="GO" id="GO:0016787">
    <property type="term" value="F:hydrolase activity"/>
    <property type="evidence" value="ECO:0007669"/>
    <property type="project" value="UniProtKB-KW"/>
</dbReference>
<keyword evidence="2 5" id="KW-0378">Hydrolase</keyword>
<dbReference type="PANTHER" id="PTHR24031">
    <property type="entry name" value="RNA HELICASE"/>
    <property type="match status" value="1"/>
</dbReference>
<dbReference type="Pfam" id="PF00270">
    <property type="entry name" value="DEAD"/>
    <property type="match status" value="1"/>
</dbReference>
<dbReference type="GO" id="GO:0005524">
    <property type="term" value="F:ATP binding"/>
    <property type="evidence" value="ECO:0007669"/>
    <property type="project" value="UniProtKB-UniRule"/>
</dbReference>
<comment type="function">
    <text evidence="5">RNA helicase.</text>
</comment>
<evidence type="ECO:0000259" key="8">
    <source>
        <dbReference type="PROSITE" id="PS51194"/>
    </source>
</evidence>
<proteinExistence type="inferred from homology"/>
<gene>
    <name evidence="9" type="ORF">FIBRA_06160</name>
</gene>
<dbReference type="STRING" id="599839.J4GAR5"/>
<dbReference type="FunCoup" id="J4GAR5">
    <property type="interactions" value="187"/>
</dbReference>
<dbReference type="GO" id="GO:0003723">
    <property type="term" value="F:RNA binding"/>
    <property type="evidence" value="ECO:0007669"/>
    <property type="project" value="UniProtKB-UniRule"/>
</dbReference>
<evidence type="ECO:0000259" key="7">
    <source>
        <dbReference type="PROSITE" id="PS51192"/>
    </source>
</evidence>
<evidence type="ECO:0000256" key="6">
    <source>
        <dbReference type="SAM" id="MobiDB-lite"/>
    </source>
</evidence>
<feature type="compositionally biased region" description="Basic and acidic residues" evidence="6">
    <location>
        <begin position="661"/>
        <end position="671"/>
    </location>
</feature>
<dbReference type="HOGENOM" id="CLU_003041_26_6_1"/>
<dbReference type="RefSeq" id="XP_012183286.1">
    <property type="nucleotide sequence ID" value="XM_012327896.1"/>
</dbReference>
<feature type="region of interest" description="Disordered" evidence="6">
    <location>
        <begin position="614"/>
        <end position="708"/>
    </location>
</feature>
<evidence type="ECO:0000256" key="1">
    <source>
        <dbReference type="ARBA" id="ARBA00022741"/>
    </source>
</evidence>
<accession>J4GAR5</accession>
<dbReference type="InterPro" id="IPR027417">
    <property type="entry name" value="P-loop_NTPase"/>
</dbReference>
<dbReference type="InterPro" id="IPR011545">
    <property type="entry name" value="DEAD/DEAH_box_helicase_dom"/>
</dbReference>
<dbReference type="SMART" id="SM00487">
    <property type="entry name" value="DEXDc"/>
    <property type="match status" value="1"/>
</dbReference>
<evidence type="ECO:0000313" key="9">
    <source>
        <dbReference type="EMBL" id="CCM04003.1"/>
    </source>
</evidence>
<dbReference type="Gene3D" id="3.40.50.300">
    <property type="entry name" value="P-loop containing nucleotide triphosphate hydrolases"/>
    <property type="match status" value="2"/>
</dbReference>
<evidence type="ECO:0000313" key="10">
    <source>
        <dbReference type="Proteomes" id="UP000006352"/>
    </source>
</evidence>
<evidence type="ECO:0000256" key="2">
    <source>
        <dbReference type="ARBA" id="ARBA00022801"/>
    </source>
</evidence>
<protein>
    <recommendedName>
        <fullName evidence="5">ATP-dependent RNA helicase</fullName>
        <ecNumber evidence="5">3.6.4.13</ecNumber>
    </recommendedName>
</protein>
<dbReference type="SMART" id="SM00490">
    <property type="entry name" value="HELICc"/>
    <property type="match status" value="1"/>
</dbReference>
<keyword evidence="10" id="KW-1185">Reference proteome</keyword>
<comment type="domain">
    <text evidence="5">The Q motif is unique to and characteristic of the DEAD box family of RNA helicases and controls ATP binding and hydrolysis.</text>
</comment>
<keyword evidence="5" id="KW-0347">Helicase</keyword>
<dbReference type="Pfam" id="PF00271">
    <property type="entry name" value="Helicase_C"/>
    <property type="match status" value="1"/>
</dbReference>
<keyword evidence="1 5" id="KW-0547">Nucleotide-binding</keyword>
<feature type="compositionally biased region" description="Basic and acidic residues" evidence="6">
    <location>
        <begin position="634"/>
        <end position="643"/>
    </location>
</feature>
<reference evidence="9 10" key="1">
    <citation type="journal article" date="2012" name="Appl. Environ. Microbiol.">
        <title>Short-read sequencing for genomic analysis of the brown rot fungus Fibroporia radiculosa.</title>
        <authorList>
            <person name="Tang J.D."/>
            <person name="Perkins A.D."/>
            <person name="Sonstegard T.S."/>
            <person name="Schroeder S.G."/>
            <person name="Burgess S.C."/>
            <person name="Diehl S.V."/>
        </authorList>
    </citation>
    <scope>NUCLEOTIDE SEQUENCE [LARGE SCALE GENOMIC DNA]</scope>
    <source>
        <strain evidence="9 10">TFFH 294</strain>
    </source>
</reference>
<feature type="domain" description="Helicase C-terminal" evidence="8">
    <location>
        <begin position="362"/>
        <end position="519"/>
    </location>
</feature>
<evidence type="ECO:0000256" key="5">
    <source>
        <dbReference type="RuleBase" id="RU365068"/>
    </source>
</evidence>
<organism evidence="9 10">
    <name type="scientific">Fibroporia radiculosa</name>
    <dbReference type="NCBI Taxonomy" id="599839"/>
    <lineage>
        <taxon>Eukaryota</taxon>
        <taxon>Fungi</taxon>
        <taxon>Dikarya</taxon>
        <taxon>Basidiomycota</taxon>
        <taxon>Agaricomycotina</taxon>
        <taxon>Agaricomycetes</taxon>
        <taxon>Polyporales</taxon>
        <taxon>Fibroporiaceae</taxon>
        <taxon>Fibroporia</taxon>
    </lineage>
</organism>
<evidence type="ECO:0000256" key="3">
    <source>
        <dbReference type="ARBA" id="ARBA00022840"/>
    </source>
</evidence>
<keyword evidence="3 5" id="KW-0067">ATP-binding</keyword>
<dbReference type="EC" id="3.6.4.13" evidence="5"/>
<dbReference type="OrthoDB" id="193716at2759"/>
<feature type="domain" description="Helicase ATP-binding" evidence="7">
    <location>
        <begin position="119"/>
        <end position="325"/>
    </location>
</feature>
<dbReference type="AlphaFoldDB" id="J4GAR5"/>
<sequence>MTASLWARALRTSTFALRQASRCEQLAKRPGQVVARRWASAAVSPEVKDIESRVDVDFEKTSKPQAHADQPEFSTLQDVVSPGTLKAITGHPLHLKNMSPVQAAVLPLMSDLTKPYDPKDESNTPRDLLVRAKTGTGKTLAFLVPVIEARLKVLAAHGRQAVKDAGLVNDKHLEIRARRLFAREHVGALIISPTRELATQIANEALRLSHHHDDMEVRLLVGGNSKGKQLRDWMRGRRDIVVGTPGRLRDLLENEPDVKKGMENTHILVLDEADTLLDMGFRDDIDAILEHLPSGPKRQTFLLSATVSTNIRQVARAALDKKHLFIDCVTDDAPPTHAHVPQYHTVLPSAGMQLPHLLGLLAHDQLLNPGKSKAIVFLPTTKMTQLFATLVRQLARTCLPAGKATEVYEMHSLLSQPRRDLTSNRFRASTSPSILVTSDVSARGVDYPGVTRIVQIGIPSGPDQYVHRVGRTGRGRDLSGRADLVLLPWEVGFVTWQLTDIPLKPMTTNELKNQVSDLAQKYDEDPSSLSKGKSSSAKYAVPYSPVFDRIPDSVSELLPKLDEGAIQDTMISLLGYYMGRSGDMRIQRSVILQGMKDWSVEALGLPTPPSISPSLLQKLGVNDGRTKHSGGYRRKSELDEPHWMGRGNSKTKSFNRPNFRATERDREDGATRRRQSYFGQESERPEREGRSFRDRPRGNNHRGFGIAE</sequence>
<comment type="similarity">
    <text evidence="5">Belongs to the DEAD box helicase family.</text>
</comment>
<dbReference type="InterPro" id="IPR001650">
    <property type="entry name" value="Helicase_C-like"/>
</dbReference>
<comment type="catalytic activity">
    <reaction evidence="5">
        <text>ATP + H2O = ADP + phosphate + H(+)</text>
        <dbReference type="Rhea" id="RHEA:13065"/>
        <dbReference type="ChEBI" id="CHEBI:15377"/>
        <dbReference type="ChEBI" id="CHEBI:15378"/>
        <dbReference type="ChEBI" id="CHEBI:30616"/>
        <dbReference type="ChEBI" id="CHEBI:43474"/>
        <dbReference type="ChEBI" id="CHEBI:456216"/>
        <dbReference type="EC" id="3.6.4.13"/>
    </reaction>
</comment>
<dbReference type="Proteomes" id="UP000006352">
    <property type="component" value="Unassembled WGS sequence"/>
</dbReference>
<keyword evidence="4 5" id="KW-0694">RNA-binding</keyword>
<dbReference type="GeneID" id="24098914"/>
<dbReference type="InterPro" id="IPR014001">
    <property type="entry name" value="Helicase_ATP-bd"/>
</dbReference>
<evidence type="ECO:0000256" key="4">
    <source>
        <dbReference type="ARBA" id="ARBA00022884"/>
    </source>
</evidence>
<dbReference type="CDD" id="cd18787">
    <property type="entry name" value="SF2_C_DEAD"/>
    <property type="match status" value="1"/>
</dbReference>
<dbReference type="InParanoid" id="J4GAR5"/>
<feature type="compositionally biased region" description="Basic and acidic residues" evidence="6">
    <location>
        <begin position="681"/>
        <end position="697"/>
    </location>
</feature>
<dbReference type="SUPFAM" id="SSF52540">
    <property type="entry name" value="P-loop containing nucleoside triphosphate hydrolases"/>
    <property type="match status" value="1"/>
</dbReference>
<dbReference type="GO" id="GO:0003724">
    <property type="term" value="F:RNA helicase activity"/>
    <property type="evidence" value="ECO:0007669"/>
    <property type="project" value="UniProtKB-EC"/>
</dbReference>
<dbReference type="PROSITE" id="PS51192">
    <property type="entry name" value="HELICASE_ATP_BIND_1"/>
    <property type="match status" value="1"/>
</dbReference>
<dbReference type="EMBL" id="HE797138">
    <property type="protein sequence ID" value="CCM04003.1"/>
    <property type="molecule type" value="Genomic_DNA"/>
</dbReference>